<dbReference type="KEGG" id="plut:EI981_12945"/>
<evidence type="ECO:0000313" key="7">
    <source>
        <dbReference type="EMBL" id="AZS15279.1"/>
    </source>
</evidence>
<organism evidence="7 8">
    <name type="scientific">Paenibacillus lutimineralis</name>
    <dbReference type="NCBI Taxonomy" id="2707005"/>
    <lineage>
        <taxon>Bacteria</taxon>
        <taxon>Bacillati</taxon>
        <taxon>Bacillota</taxon>
        <taxon>Bacilli</taxon>
        <taxon>Bacillales</taxon>
        <taxon>Paenibacillaceae</taxon>
        <taxon>Paenibacillus</taxon>
    </lineage>
</organism>
<keyword evidence="2 5" id="KW-0808">Transferase</keyword>
<dbReference type="InterPro" id="IPR018357">
    <property type="entry name" value="Hexapep_transf_CS"/>
</dbReference>
<dbReference type="FunFam" id="2.160.10.10:FF:000025">
    <property type="entry name" value="Hexapeptide-repeat containing-acetyltransferase"/>
    <property type="match status" value="1"/>
</dbReference>
<keyword evidence="3" id="KW-0677">Repeat</keyword>
<keyword evidence="8" id="KW-1185">Reference proteome</keyword>
<dbReference type="EC" id="2.3.1.-" evidence="5"/>
<dbReference type="Proteomes" id="UP000270678">
    <property type="component" value="Chromosome"/>
</dbReference>
<evidence type="ECO:0000256" key="5">
    <source>
        <dbReference type="RuleBase" id="RU367021"/>
    </source>
</evidence>
<dbReference type="InterPro" id="IPR011004">
    <property type="entry name" value="Trimer_LpxA-like_sf"/>
</dbReference>
<name>A0A3Q9I8K1_9BACL</name>
<dbReference type="InterPro" id="IPR024688">
    <property type="entry name" value="Mac_dom"/>
</dbReference>
<dbReference type="InterPro" id="IPR001451">
    <property type="entry name" value="Hexapep"/>
</dbReference>
<dbReference type="PANTHER" id="PTHR43017:SF1">
    <property type="entry name" value="ACETYLTRANSFERASE YJL218W-RELATED"/>
    <property type="match status" value="1"/>
</dbReference>
<evidence type="ECO:0000313" key="8">
    <source>
        <dbReference type="Proteomes" id="UP000270678"/>
    </source>
</evidence>
<sequence>MSMSQRDNIKNGKLFTDMSEGLPEERLKGKELVYDFNHTRPSEVEKRAALVHELFGSYGSNCWIEPPLHICYGSHTFIGDGFYANTNLTIIDDTTVTIGNGVLMGPNVTICTVGHPVDPELRATGQMYAFPVVIEDGVWIGSGAIINPGVTIGKNSVIGAGSIVTKDVSPGVIAVGNPCRVLREINEEDKIYYYKNLRVEPS</sequence>
<dbReference type="SUPFAM" id="SSF51161">
    <property type="entry name" value="Trimeric LpxA-like enzymes"/>
    <property type="match status" value="1"/>
</dbReference>
<dbReference type="GO" id="GO:0008870">
    <property type="term" value="F:galactoside O-acetyltransferase activity"/>
    <property type="evidence" value="ECO:0007669"/>
    <property type="project" value="TreeGrafter"/>
</dbReference>
<dbReference type="InterPro" id="IPR039369">
    <property type="entry name" value="LacA-like"/>
</dbReference>
<accession>A0A3Q9I8K1</accession>
<proteinExistence type="inferred from homology"/>
<dbReference type="Gene3D" id="2.160.10.10">
    <property type="entry name" value="Hexapeptide repeat proteins"/>
    <property type="match status" value="1"/>
</dbReference>
<evidence type="ECO:0000256" key="1">
    <source>
        <dbReference type="ARBA" id="ARBA00007274"/>
    </source>
</evidence>
<dbReference type="EMBL" id="CP034346">
    <property type="protein sequence ID" value="AZS15279.1"/>
    <property type="molecule type" value="Genomic_DNA"/>
</dbReference>
<evidence type="ECO:0000259" key="6">
    <source>
        <dbReference type="SMART" id="SM01266"/>
    </source>
</evidence>
<dbReference type="AlphaFoldDB" id="A0A3Q9I8K1"/>
<dbReference type="OrthoDB" id="9812571at2"/>
<comment type="similarity">
    <text evidence="1 5">Belongs to the transferase hexapeptide repeat family.</text>
</comment>
<reference evidence="8" key="1">
    <citation type="submission" date="2018-12" db="EMBL/GenBank/DDBJ databases">
        <title>Complete genome sequence of Paenibacillus sp. MBLB1234.</title>
        <authorList>
            <person name="Nam Y.-D."/>
            <person name="Kang J."/>
            <person name="Chung W.-H."/>
            <person name="Park Y.S."/>
        </authorList>
    </citation>
    <scope>NUCLEOTIDE SEQUENCE [LARGE SCALE GENOMIC DNA]</scope>
    <source>
        <strain evidence="8">MBLB1234</strain>
    </source>
</reference>
<dbReference type="Pfam" id="PF12464">
    <property type="entry name" value="Mac"/>
    <property type="match status" value="1"/>
</dbReference>
<dbReference type="Pfam" id="PF00132">
    <property type="entry name" value="Hexapep"/>
    <property type="match status" value="1"/>
</dbReference>
<evidence type="ECO:0000256" key="2">
    <source>
        <dbReference type="ARBA" id="ARBA00022679"/>
    </source>
</evidence>
<dbReference type="PROSITE" id="PS00101">
    <property type="entry name" value="HEXAPEP_TRANSFERASES"/>
    <property type="match status" value="1"/>
</dbReference>
<dbReference type="CDD" id="cd03357">
    <property type="entry name" value="LbH_MAT_GAT"/>
    <property type="match status" value="1"/>
</dbReference>
<protein>
    <recommendedName>
        <fullName evidence="5">Acetyltransferase</fullName>
        <ecNumber evidence="5">2.3.1.-</ecNumber>
    </recommendedName>
</protein>
<dbReference type="PANTHER" id="PTHR43017">
    <property type="entry name" value="GALACTOSIDE O-ACETYLTRANSFERASE"/>
    <property type="match status" value="1"/>
</dbReference>
<evidence type="ECO:0000256" key="4">
    <source>
        <dbReference type="ARBA" id="ARBA00023315"/>
    </source>
</evidence>
<gene>
    <name evidence="7" type="primary">lacA</name>
    <name evidence="7" type="ORF">EI981_12945</name>
</gene>
<keyword evidence="4 5" id="KW-0012">Acyltransferase</keyword>
<evidence type="ECO:0000256" key="3">
    <source>
        <dbReference type="ARBA" id="ARBA00022737"/>
    </source>
</evidence>
<dbReference type="SMART" id="SM01266">
    <property type="entry name" value="Mac"/>
    <property type="match status" value="1"/>
</dbReference>
<feature type="domain" description="Maltose/galactoside acetyltransferase" evidence="6">
    <location>
        <begin position="6"/>
        <end position="60"/>
    </location>
</feature>